<dbReference type="EMBL" id="BANI01000102">
    <property type="protein sequence ID" value="GAN96858.1"/>
    <property type="molecule type" value="Genomic_DNA"/>
</dbReference>
<proteinExistence type="predicted"/>
<sequence>MEDEDGLITERKILVNEIRADLERLSETVDNAQTVTDEIRGTIAMVADKMDALSDLIR</sequence>
<dbReference type="Proteomes" id="UP000032675">
    <property type="component" value="Unassembled WGS sequence"/>
</dbReference>
<gene>
    <name evidence="1" type="ORF">Geu3261_0117_002</name>
</gene>
<protein>
    <submittedName>
        <fullName evidence="1">Uncharacterized protein</fullName>
    </submittedName>
</protein>
<accession>A0A0D6Q0P1</accession>
<name>A0A0D6Q0P1_KOMEU</name>
<dbReference type="RefSeq" id="WP_187293562.1">
    <property type="nucleotide sequence ID" value="NZ_BANI01000102.1"/>
</dbReference>
<dbReference type="AlphaFoldDB" id="A0A0D6Q0P1"/>
<reference evidence="1 2" key="1">
    <citation type="submission" date="2012-11" db="EMBL/GenBank/DDBJ databases">
        <title>Whole genome sequence of Gluconacetobacter europaeus NBRC3261.</title>
        <authorList>
            <person name="Azuma Y."/>
            <person name="Higashiura N."/>
            <person name="Hirakawa H."/>
            <person name="Matsushita K."/>
        </authorList>
    </citation>
    <scope>NUCLEOTIDE SEQUENCE [LARGE SCALE GENOMIC DNA]</scope>
    <source>
        <strain evidence="1 2">NBRC 3261</strain>
    </source>
</reference>
<comment type="caution">
    <text evidence="1">The sequence shown here is derived from an EMBL/GenBank/DDBJ whole genome shotgun (WGS) entry which is preliminary data.</text>
</comment>
<evidence type="ECO:0000313" key="1">
    <source>
        <dbReference type="EMBL" id="GAN96858.1"/>
    </source>
</evidence>
<evidence type="ECO:0000313" key="2">
    <source>
        <dbReference type="Proteomes" id="UP000032675"/>
    </source>
</evidence>
<organism evidence="1 2">
    <name type="scientific">Komagataeibacter europaeus NBRC 3261</name>
    <dbReference type="NCBI Taxonomy" id="1234669"/>
    <lineage>
        <taxon>Bacteria</taxon>
        <taxon>Pseudomonadati</taxon>
        <taxon>Pseudomonadota</taxon>
        <taxon>Alphaproteobacteria</taxon>
        <taxon>Acetobacterales</taxon>
        <taxon>Acetobacteraceae</taxon>
        <taxon>Komagataeibacter</taxon>
    </lineage>
</organism>